<accession>A0A8H4B2L5</accession>
<dbReference type="Pfam" id="PF07714">
    <property type="entry name" value="PK_Tyr_Ser-Thr"/>
    <property type="match status" value="1"/>
</dbReference>
<dbReference type="InterPro" id="IPR000719">
    <property type="entry name" value="Prot_kinase_dom"/>
</dbReference>
<evidence type="ECO:0000313" key="2">
    <source>
        <dbReference type="EMBL" id="KAF0554779.1"/>
    </source>
</evidence>
<keyword evidence="2" id="KW-0418">Kinase</keyword>
<gene>
    <name evidence="2" type="ORF">F8M41_018686</name>
</gene>
<keyword evidence="3" id="KW-1185">Reference proteome</keyword>
<comment type="caution">
    <text evidence="2">The sequence shown here is derived from an EMBL/GenBank/DDBJ whole genome shotgun (WGS) entry which is preliminary data.</text>
</comment>
<protein>
    <submittedName>
        <fullName evidence="2">Kinase-like domain-containing protein</fullName>
    </submittedName>
</protein>
<evidence type="ECO:0000259" key="1">
    <source>
        <dbReference type="PROSITE" id="PS50011"/>
    </source>
</evidence>
<dbReference type="InterPro" id="IPR001245">
    <property type="entry name" value="Ser-Thr/Tyr_kinase_cat_dom"/>
</dbReference>
<dbReference type="InterPro" id="IPR051681">
    <property type="entry name" value="Ser/Thr_Kinases-Pseudokinases"/>
</dbReference>
<dbReference type="OrthoDB" id="10261027at2759"/>
<evidence type="ECO:0000313" key="3">
    <source>
        <dbReference type="Proteomes" id="UP000439903"/>
    </source>
</evidence>
<proteinExistence type="predicted"/>
<dbReference type="EMBL" id="WTPW01000047">
    <property type="protein sequence ID" value="KAF0554779.1"/>
    <property type="molecule type" value="Genomic_DNA"/>
</dbReference>
<dbReference type="GO" id="GO:0005524">
    <property type="term" value="F:ATP binding"/>
    <property type="evidence" value="ECO:0007669"/>
    <property type="project" value="InterPro"/>
</dbReference>
<dbReference type="GO" id="GO:0004674">
    <property type="term" value="F:protein serine/threonine kinase activity"/>
    <property type="evidence" value="ECO:0007669"/>
    <property type="project" value="TreeGrafter"/>
</dbReference>
<reference evidence="2 3" key="1">
    <citation type="journal article" date="2019" name="Environ. Microbiol.">
        <title>At the nexus of three kingdoms: the genome of the mycorrhizal fungus Gigaspora margarita provides insights into plant, endobacterial and fungal interactions.</title>
        <authorList>
            <person name="Venice F."/>
            <person name="Ghignone S."/>
            <person name="Salvioli di Fossalunga A."/>
            <person name="Amselem J."/>
            <person name="Novero M."/>
            <person name="Xianan X."/>
            <person name="Sedzielewska Toro K."/>
            <person name="Morin E."/>
            <person name="Lipzen A."/>
            <person name="Grigoriev I.V."/>
            <person name="Henrissat B."/>
            <person name="Martin F.M."/>
            <person name="Bonfante P."/>
        </authorList>
    </citation>
    <scope>NUCLEOTIDE SEQUENCE [LARGE SCALE GENOMIC DNA]</scope>
    <source>
        <strain evidence="2 3">BEG34</strain>
    </source>
</reference>
<dbReference type="PROSITE" id="PS50011">
    <property type="entry name" value="PROTEIN_KINASE_DOM"/>
    <property type="match status" value="1"/>
</dbReference>
<keyword evidence="2" id="KW-0808">Transferase</keyword>
<feature type="domain" description="Protein kinase" evidence="1">
    <location>
        <begin position="35"/>
        <end position="181"/>
    </location>
</feature>
<dbReference type="AlphaFoldDB" id="A0A8H4B2L5"/>
<name>A0A8H4B2L5_GIGMA</name>
<sequence length="181" mass="20553">MSSTSTQPQANSDNKQLLQKAINNGYIKCISYLKFINVKAIAQGGYGEISHANWVTGGVKLPIVLKSIKPYSDDSQGKGRDKYREFKKEVVLLYFCCYKVFAKQNNDYSFFSDENNYILVLEFADGSSLKNYLSVNFENMTCKDKLGFAWEIMSGVMCLHEEGIINRDLVSKHKIDTIDKP</sequence>
<dbReference type="Proteomes" id="UP000439903">
    <property type="component" value="Unassembled WGS sequence"/>
</dbReference>
<dbReference type="Gene3D" id="1.10.510.10">
    <property type="entry name" value="Transferase(Phosphotransferase) domain 1"/>
    <property type="match status" value="1"/>
</dbReference>
<dbReference type="InterPro" id="IPR011009">
    <property type="entry name" value="Kinase-like_dom_sf"/>
</dbReference>
<dbReference type="SUPFAM" id="SSF56112">
    <property type="entry name" value="Protein kinase-like (PK-like)"/>
    <property type="match status" value="1"/>
</dbReference>
<organism evidence="2 3">
    <name type="scientific">Gigaspora margarita</name>
    <dbReference type="NCBI Taxonomy" id="4874"/>
    <lineage>
        <taxon>Eukaryota</taxon>
        <taxon>Fungi</taxon>
        <taxon>Fungi incertae sedis</taxon>
        <taxon>Mucoromycota</taxon>
        <taxon>Glomeromycotina</taxon>
        <taxon>Glomeromycetes</taxon>
        <taxon>Diversisporales</taxon>
        <taxon>Gigasporaceae</taxon>
        <taxon>Gigaspora</taxon>
    </lineage>
</organism>
<dbReference type="PANTHER" id="PTHR44329">
    <property type="entry name" value="SERINE/THREONINE-PROTEIN KINASE TNNI3K-RELATED"/>
    <property type="match status" value="1"/>
</dbReference>